<dbReference type="AlphaFoldDB" id="A0A5C6CMB0"/>
<dbReference type="Proteomes" id="UP000318437">
    <property type="component" value="Unassembled WGS sequence"/>
</dbReference>
<evidence type="ECO:0000313" key="2">
    <source>
        <dbReference type="Proteomes" id="UP000318437"/>
    </source>
</evidence>
<accession>A0A5C6CMB0</accession>
<comment type="caution">
    <text evidence="1">The sequence shown here is derived from an EMBL/GenBank/DDBJ whole genome shotgun (WGS) entry which is preliminary data.</text>
</comment>
<protein>
    <submittedName>
        <fullName evidence="1">Uncharacterized protein</fullName>
    </submittedName>
</protein>
<organism evidence="1 2">
    <name type="scientific">Bythopirellula polymerisocia</name>
    <dbReference type="NCBI Taxonomy" id="2528003"/>
    <lineage>
        <taxon>Bacteria</taxon>
        <taxon>Pseudomonadati</taxon>
        <taxon>Planctomycetota</taxon>
        <taxon>Planctomycetia</taxon>
        <taxon>Pirellulales</taxon>
        <taxon>Lacipirellulaceae</taxon>
        <taxon>Bythopirellula</taxon>
    </lineage>
</organism>
<sequence length="66" mass="7357">MQCLETIFGHLGNRRETLVARRKSEMKGLEEDFHRGDAEGREWDLDQGLGSFCVIPTGVPGPSNLV</sequence>
<reference evidence="1 2" key="1">
    <citation type="submission" date="2019-02" db="EMBL/GenBank/DDBJ databases">
        <title>Deep-cultivation of Planctomycetes and their phenomic and genomic characterization uncovers novel biology.</title>
        <authorList>
            <person name="Wiegand S."/>
            <person name="Jogler M."/>
            <person name="Boedeker C."/>
            <person name="Pinto D."/>
            <person name="Vollmers J."/>
            <person name="Rivas-Marin E."/>
            <person name="Kohn T."/>
            <person name="Peeters S.H."/>
            <person name="Heuer A."/>
            <person name="Rast P."/>
            <person name="Oberbeckmann S."/>
            <person name="Bunk B."/>
            <person name="Jeske O."/>
            <person name="Meyerdierks A."/>
            <person name="Storesund J.E."/>
            <person name="Kallscheuer N."/>
            <person name="Luecker S."/>
            <person name="Lage O.M."/>
            <person name="Pohl T."/>
            <person name="Merkel B.J."/>
            <person name="Hornburger P."/>
            <person name="Mueller R.-W."/>
            <person name="Bruemmer F."/>
            <person name="Labrenz M."/>
            <person name="Spormann A.M."/>
            <person name="Op Den Camp H."/>
            <person name="Overmann J."/>
            <person name="Amann R."/>
            <person name="Jetten M.S.M."/>
            <person name="Mascher T."/>
            <person name="Medema M.H."/>
            <person name="Devos D.P."/>
            <person name="Kaster A.-K."/>
            <person name="Ovreas L."/>
            <person name="Rohde M."/>
            <person name="Galperin M.Y."/>
            <person name="Jogler C."/>
        </authorList>
    </citation>
    <scope>NUCLEOTIDE SEQUENCE [LARGE SCALE GENOMIC DNA]</scope>
    <source>
        <strain evidence="1 2">Pla144</strain>
    </source>
</reference>
<gene>
    <name evidence="1" type="ORF">Pla144_26970</name>
</gene>
<dbReference type="EMBL" id="SJPS01000004">
    <property type="protein sequence ID" value="TWU25492.1"/>
    <property type="molecule type" value="Genomic_DNA"/>
</dbReference>
<proteinExistence type="predicted"/>
<evidence type="ECO:0000313" key="1">
    <source>
        <dbReference type="EMBL" id="TWU25492.1"/>
    </source>
</evidence>
<keyword evidence="2" id="KW-1185">Reference proteome</keyword>
<name>A0A5C6CMB0_9BACT</name>